<proteinExistence type="predicted"/>
<name>A0A1F8AG48_9EURO</name>
<dbReference type="InterPro" id="IPR046366">
    <property type="entry name" value="MPAB"/>
</dbReference>
<comment type="caution">
    <text evidence="2">The sequence shown here is derived from an EMBL/GenBank/DDBJ whole genome shotgun (WGS) entry which is preliminary data.</text>
</comment>
<sequence length="429" mass="48781">MPSQPSIDILSVFDIVRIKMYKLNTSEALLAAAALIGAYVLAVQYFRFQRCDRIESKFRRTGRPLSSMTVKEAHDIIRQLRELEFPFALRSSTRMTTLKTASVPTVADLFVATGQRSEKSNTKRGADTEVIMNEIHDREAGSDAHVMAFARMNYIHSRYRKAGKILDEDMLHTLGSAVVDVFRSIEKYEWRQLSDVEKCAVGVFYRCMGEAMEIPFHLLPSGKAGFADGIHFAQELCDFTVEYENTAVKPTQSTLFISRRLMSLETANYPSILRPVVERIIATRLDEHIRVSMGYREPGITLSSLVTSSVAMRKFILRYLSLPRPDFMAVKVLDATPDPYTGRYAVKEWLDNPWYVKPTFLNRWGPKSWSVRLFGTGNVPTKNGPFRDEGYDIKAIGPQIMENKGQAEVEAIFEDFKRRETPASCPFHA</sequence>
<evidence type="ECO:0000313" key="3">
    <source>
        <dbReference type="Proteomes" id="UP000179179"/>
    </source>
</evidence>
<dbReference type="GO" id="GO:0016491">
    <property type="term" value="F:oxidoreductase activity"/>
    <property type="evidence" value="ECO:0007669"/>
    <property type="project" value="InterPro"/>
</dbReference>
<keyword evidence="3" id="KW-1185">Reference proteome</keyword>
<dbReference type="RefSeq" id="XP_022394437.1">
    <property type="nucleotide sequence ID" value="XM_022527624.1"/>
</dbReference>
<accession>A0A1F8AG48</accession>
<protein>
    <recommendedName>
        <fullName evidence="4">ER-bound oxygenase mpaB/mpaB'/Rubber oxygenase catalytic domain-containing protein</fullName>
    </recommendedName>
</protein>
<feature type="transmembrane region" description="Helical" evidence="1">
    <location>
        <begin position="28"/>
        <end position="46"/>
    </location>
</feature>
<dbReference type="STRING" id="109264.A0A1F8AG48"/>
<dbReference type="OrthoDB" id="545169at2759"/>
<keyword evidence="1" id="KW-1133">Transmembrane helix</keyword>
<dbReference type="AlphaFoldDB" id="A0A1F8AG48"/>
<gene>
    <name evidence="2" type="ORF">ABOM_000494</name>
</gene>
<keyword evidence="1" id="KW-0472">Membrane</keyword>
<evidence type="ECO:0008006" key="4">
    <source>
        <dbReference type="Google" id="ProtNLM"/>
    </source>
</evidence>
<dbReference type="EMBL" id="LYCR01000002">
    <property type="protein sequence ID" value="OGM50720.1"/>
    <property type="molecule type" value="Genomic_DNA"/>
</dbReference>
<dbReference type="GeneID" id="34443884"/>
<organism evidence="2 3">
    <name type="scientific">Aspergillus bombycis</name>
    <dbReference type="NCBI Taxonomy" id="109264"/>
    <lineage>
        <taxon>Eukaryota</taxon>
        <taxon>Fungi</taxon>
        <taxon>Dikarya</taxon>
        <taxon>Ascomycota</taxon>
        <taxon>Pezizomycotina</taxon>
        <taxon>Eurotiomycetes</taxon>
        <taxon>Eurotiomycetidae</taxon>
        <taxon>Eurotiales</taxon>
        <taxon>Aspergillaceae</taxon>
        <taxon>Aspergillus</taxon>
    </lineage>
</organism>
<evidence type="ECO:0000313" key="2">
    <source>
        <dbReference type="EMBL" id="OGM50720.1"/>
    </source>
</evidence>
<dbReference type="PANTHER" id="PTHR36124:SF4">
    <property type="entry name" value="ER-BOUND OXYGENASE MPAB_MPAB'_RUBBER OXYGENASE CATALYTIC DOMAIN-CONTAINING PROTEIN"/>
    <property type="match status" value="1"/>
</dbReference>
<reference evidence="2 3" key="1">
    <citation type="journal article" date="2016" name="Genome Biol. Evol.">
        <title>Draft genome sequence of an aflatoxigenic Aspergillus species, A. bombycis.</title>
        <authorList>
            <person name="Moore G.G."/>
            <person name="Mack B.M."/>
            <person name="Beltz S.B."/>
            <person name="Gilbert M.K."/>
        </authorList>
    </citation>
    <scope>NUCLEOTIDE SEQUENCE [LARGE SCALE GENOMIC DNA]</scope>
    <source>
        <strain evidence="3">NRRL 26010</strain>
    </source>
</reference>
<dbReference type="PANTHER" id="PTHR36124">
    <property type="match status" value="1"/>
</dbReference>
<dbReference type="Proteomes" id="UP000179179">
    <property type="component" value="Unassembled WGS sequence"/>
</dbReference>
<evidence type="ECO:0000256" key="1">
    <source>
        <dbReference type="SAM" id="Phobius"/>
    </source>
</evidence>
<keyword evidence="1" id="KW-0812">Transmembrane</keyword>